<dbReference type="Proteomes" id="UP000014854">
    <property type="component" value="Unassembled WGS sequence"/>
</dbReference>
<gene>
    <name evidence="1" type="ORF">L910_4077</name>
</gene>
<name>S7JHG0_VIBFL</name>
<comment type="caution">
    <text evidence="1">The sequence shown here is derived from an EMBL/GenBank/DDBJ whole genome shotgun (WGS) entry which is preliminary data.</text>
</comment>
<evidence type="ECO:0000313" key="2">
    <source>
        <dbReference type="Proteomes" id="UP000014854"/>
    </source>
</evidence>
<dbReference type="AlphaFoldDB" id="S7JHG0"/>
<dbReference type="PATRIC" id="fig|1336752.4.peg.1777"/>
<accession>S7JHG0</accession>
<organism evidence="1 2">
    <name type="scientific">Vibrio fluvialis PG41</name>
    <dbReference type="NCBI Taxonomy" id="1336752"/>
    <lineage>
        <taxon>Bacteria</taxon>
        <taxon>Pseudomonadati</taxon>
        <taxon>Pseudomonadota</taxon>
        <taxon>Gammaproteobacteria</taxon>
        <taxon>Vibrionales</taxon>
        <taxon>Vibrionaceae</taxon>
        <taxon>Vibrio</taxon>
    </lineage>
</organism>
<proteinExistence type="predicted"/>
<dbReference type="EMBL" id="ASXS01000006">
    <property type="protein sequence ID" value="EPP23516.1"/>
    <property type="molecule type" value="Genomic_DNA"/>
</dbReference>
<reference evidence="1 2" key="1">
    <citation type="journal article" date="2013" name="Gut Pathog.">
        <title>Evidence of a new metabolic capacity in an emerging diarrheal pathogen: lessons from the draft genomes of Vibrio fluvialis strains PG41 and I21563.</title>
        <authorList>
            <person name="Khatri I."/>
            <person name="Mahajan S."/>
            <person name="Dureja C."/>
            <person name="Subramanian S."/>
            <person name="Raychaudhuri S."/>
        </authorList>
    </citation>
    <scope>NUCLEOTIDE SEQUENCE [LARGE SCALE GENOMIC DNA]</scope>
    <source>
        <strain evidence="1 2">PG41</strain>
    </source>
</reference>
<protein>
    <submittedName>
        <fullName evidence="1">Uncharacterized protein</fullName>
    </submittedName>
</protein>
<evidence type="ECO:0000313" key="1">
    <source>
        <dbReference type="EMBL" id="EPP23516.1"/>
    </source>
</evidence>
<sequence length="67" mass="7653">MPYASIASVLIAWIRTKQNRKVHIQYADNTSITLEGHHTKEEVEYYFNKKEKAGIFVESEPAKDGLG</sequence>